<name>A0A392SBZ3_9FABA</name>
<accession>A0A392SBZ3</accession>
<keyword evidence="2" id="KW-1185">Reference proteome</keyword>
<comment type="caution">
    <text evidence="1">The sequence shown here is derived from an EMBL/GenBank/DDBJ whole genome shotgun (WGS) entry which is preliminary data.</text>
</comment>
<proteinExistence type="predicted"/>
<dbReference type="EMBL" id="LXQA010351018">
    <property type="protein sequence ID" value="MCI45962.1"/>
    <property type="molecule type" value="Genomic_DNA"/>
</dbReference>
<feature type="non-terminal residue" evidence="1">
    <location>
        <position position="30"/>
    </location>
</feature>
<sequence length="30" mass="3122">MDASGVALVLIGPGNIDQAKAFDEQTKFKG</sequence>
<organism evidence="1 2">
    <name type="scientific">Trifolium medium</name>
    <dbReference type="NCBI Taxonomy" id="97028"/>
    <lineage>
        <taxon>Eukaryota</taxon>
        <taxon>Viridiplantae</taxon>
        <taxon>Streptophyta</taxon>
        <taxon>Embryophyta</taxon>
        <taxon>Tracheophyta</taxon>
        <taxon>Spermatophyta</taxon>
        <taxon>Magnoliopsida</taxon>
        <taxon>eudicotyledons</taxon>
        <taxon>Gunneridae</taxon>
        <taxon>Pentapetalae</taxon>
        <taxon>rosids</taxon>
        <taxon>fabids</taxon>
        <taxon>Fabales</taxon>
        <taxon>Fabaceae</taxon>
        <taxon>Papilionoideae</taxon>
        <taxon>50 kb inversion clade</taxon>
        <taxon>NPAAA clade</taxon>
        <taxon>Hologalegina</taxon>
        <taxon>IRL clade</taxon>
        <taxon>Trifolieae</taxon>
        <taxon>Trifolium</taxon>
    </lineage>
</organism>
<evidence type="ECO:0000313" key="1">
    <source>
        <dbReference type="EMBL" id="MCI45962.1"/>
    </source>
</evidence>
<protein>
    <submittedName>
        <fullName evidence="1">Thioredoxin-like protein AAED1 chloroplastic-like</fullName>
    </submittedName>
</protein>
<dbReference type="AlphaFoldDB" id="A0A392SBZ3"/>
<dbReference type="Proteomes" id="UP000265520">
    <property type="component" value="Unassembled WGS sequence"/>
</dbReference>
<evidence type="ECO:0000313" key="2">
    <source>
        <dbReference type="Proteomes" id="UP000265520"/>
    </source>
</evidence>
<reference evidence="1 2" key="1">
    <citation type="journal article" date="2018" name="Front. Plant Sci.">
        <title>Red Clover (Trifolium pratense) and Zigzag Clover (T. medium) - A Picture of Genomic Similarities and Differences.</title>
        <authorList>
            <person name="Dluhosova J."/>
            <person name="Istvanek J."/>
            <person name="Nedelnik J."/>
            <person name="Repkova J."/>
        </authorList>
    </citation>
    <scope>NUCLEOTIDE SEQUENCE [LARGE SCALE GENOMIC DNA]</scope>
    <source>
        <strain evidence="2">cv. 10/8</strain>
        <tissue evidence="1">Leaf</tissue>
    </source>
</reference>